<accession>E3EKK1</accession>
<reference evidence="1 2" key="1">
    <citation type="journal article" date="2011" name="J. Bacteriol.">
        <title>Complete genome sequence of Paenibacillus polymyxa SC2, a strain of plant growth-promoting Rhizobacterium with broad-spectrum antimicrobial activity.</title>
        <authorList>
            <person name="Ma M."/>
            <person name="Wang C."/>
            <person name="Ding Y."/>
            <person name="Li L."/>
            <person name="Shen D."/>
            <person name="Jiang X."/>
            <person name="Guan D."/>
            <person name="Cao F."/>
            <person name="Chen H."/>
            <person name="Feng R."/>
            <person name="Wang X."/>
            <person name="Ge Y."/>
            <person name="Yao L."/>
            <person name="Bing X."/>
            <person name="Yang X."/>
            <person name="Li J."/>
            <person name="Du B."/>
        </authorList>
    </citation>
    <scope>NUCLEOTIDE SEQUENCE [LARGE SCALE GENOMIC DNA]</scope>
    <source>
        <strain evidence="1 2">SC2</strain>
        <plasmid evidence="2">pSC2</plasmid>
    </source>
</reference>
<dbReference type="AlphaFoldDB" id="E3EKK1"/>
<dbReference type="EMBL" id="CP002214">
    <property type="protein sequence ID" value="ADO59833.1"/>
    <property type="molecule type" value="Genomic_DNA"/>
</dbReference>
<dbReference type="Proteomes" id="UP000006868">
    <property type="component" value="Plasmid pSC2"/>
</dbReference>
<dbReference type="PATRIC" id="fig|886882.15.peg.5470"/>
<organism evidence="1 2">
    <name type="scientific">Paenibacillus polymyxa (strain SC2)</name>
    <name type="common">Bacillus polymyxa</name>
    <dbReference type="NCBI Taxonomy" id="886882"/>
    <lineage>
        <taxon>Bacteria</taxon>
        <taxon>Bacillati</taxon>
        <taxon>Bacillota</taxon>
        <taxon>Bacilli</taxon>
        <taxon>Bacillales</taxon>
        <taxon>Paenibacillaceae</taxon>
        <taxon>Paenibacillus</taxon>
    </lineage>
</organism>
<dbReference type="OrthoDB" id="10008287at2"/>
<protein>
    <submittedName>
        <fullName evidence="1">Uncharacterized protein</fullName>
    </submittedName>
</protein>
<geneLocation type="plasmid" evidence="1 2">
    <name>pSC2</name>
</geneLocation>
<dbReference type="KEGG" id="ppm:PPSC2_26010"/>
<evidence type="ECO:0000313" key="1">
    <source>
        <dbReference type="EMBL" id="ADO59833.1"/>
    </source>
</evidence>
<proteinExistence type="predicted"/>
<gene>
    <name evidence="1" type="ORF">PPSC2_26010</name>
</gene>
<evidence type="ECO:0000313" key="2">
    <source>
        <dbReference type="Proteomes" id="UP000006868"/>
    </source>
</evidence>
<name>E3EKK1_PAEPS</name>
<sequence length="183" mass="20580">MPGWKCANDEAEHVKIDEPPQENRIAEGSKSFALGDCKAILAKGGPSDCFVFAHLHAIHGDRHGESHYTISVTIDGEDKYPYFISDPLTTTVEGVWDKPERHRHCFAAFNPPTDDLKLAIQNNKKLIVKVRGSRERDDWKWLTQEFKEILEDVSEEVVKGYLSGAISPVDMLRILQGNSPVHS</sequence>
<dbReference type="RefSeq" id="WP_013386247.1">
    <property type="nucleotide sequence ID" value="NC_014628.2"/>
</dbReference>
<dbReference type="HOGENOM" id="CLU_1473834_0_0_9"/>
<keyword evidence="1" id="KW-0614">Plasmid</keyword>